<proteinExistence type="predicted"/>
<dbReference type="InterPro" id="IPR016181">
    <property type="entry name" value="Acyl_CoA_acyltransferase"/>
</dbReference>
<comment type="caution">
    <text evidence="2">The sequence shown here is derived from an EMBL/GenBank/DDBJ whole genome shotgun (WGS) entry which is preliminary data.</text>
</comment>
<dbReference type="PROSITE" id="PS51729">
    <property type="entry name" value="GNAT_YJDJ"/>
    <property type="match status" value="1"/>
</dbReference>
<feature type="domain" description="N-acetyltransferase" evidence="1">
    <location>
        <begin position="36"/>
        <end position="121"/>
    </location>
</feature>
<sequence length="121" mass="13380">MRNGFAFGRVAKHVRHRYPGAPPMTTRRNPMTNAVRDNKALHRFELEVDGGVAFANYRLEPGVVIITHTETPVELRGRGIASRLVQGALELIRADGLKVVAGCGFVVDYLELHPEYADLTA</sequence>
<dbReference type="InterPro" id="IPR045057">
    <property type="entry name" value="Gcn5-rel_NAT"/>
</dbReference>
<dbReference type="SUPFAM" id="SSF55729">
    <property type="entry name" value="Acyl-CoA N-acyltransferases (Nat)"/>
    <property type="match status" value="1"/>
</dbReference>
<dbReference type="PANTHER" id="PTHR31435:SF10">
    <property type="entry name" value="BSR4717 PROTEIN"/>
    <property type="match status" value="1"/>
</dbReference>
<reference evidence="2 3" key="1">
    <citation type="submission" date="2018-06" db="EMBL/GenBank/DDBJ databases">
        <title>Genomic Encyclopedia of Archaeal and Bacterial Type Strains, Phase II (KMG-II): from individual species to whole genera.</title>
        <authorList>
            <person name="Goeker M."/>
        </authorList>
    </citation>
    <scope>NUCLEOTIDE SEQUENCE [LARGE SCALE GENOMIC DNA]</scope>
    <source>
        <strain evidence="2 3">JCM 11668</strain>
    </source>
</reference>
<evidence type="ECO:0000313" key="2">
    <source>
        <dbReference type="EMBL" id="PYF03916.1"/>
    </source>
</evidence>
<protein>
    <recommendedName>
        <fullName evidence="1">N-acetyltransferase domain-containing protein</fullName>
    </recommendedName>
</protein>
<dbReference type="Proteomes" id="UP000248148">
    <property type="component" value="Unassembled WGS sequence"/>
</dbReference>
<organism evidence="2 3">
    <name type="scientific">Rhodopseudomonas faecalis</name>
    <dbReference type="NCBI Taxonomy" id="99655"/>
    <lineage>
        <taxon>Bacteria</taxon>
        <taxon>Pseudomonadati</taxon>
        <taxon>Pseudomonadota</taxon>
        <taxon>Alphaproteobacteria</taxon>
        <taxon>Hyphomicrobiales</taxon>
        <taxon>Nitrobacteraceae</taxon>
        <taxon>Rhodopseudomonas</taxon>
    </lineage>
</organism>
<dbReference type="EMBL" id="QJTI01000005">
    <property type="protein sequence ID" value="PYF03916.1"/>
    <property type="molecule type" value="Genomic_DNA"/>
</dbReference>
<keyword evidence="3" id="KW-1185">Reference proteome</keyword>
<evidence type="ECO:0000313" key="3">
    <source>
        <dbReference type="Proteomes" id="UP000248148"/>
    </source>
</evidence>
<gene>
    <name evidence="2" type="ORF">BJ122_105174</name>
</gene>
<dbReference type="PANTHER" id="PTHR31435">
    <property type="entry name" value="PROTEIN NATD1"/>
    <property type="match status" value="1"/>
</dbReference>
<dbReference type="Gene3D" id="3.40.630.30">
    <property type="match status" value="1"/>
</dbReference>
<dbReference type="AlphaFoldDB" id="A0A318TGS9"/>
<dbReference type="Pfam" id="PF14542">
    <property type="entry name" value="Acetyltransf_CG"/>
    <property type="match status" value="1"/>
</dbReference>
<dbReference type="InterPro" id="IPR031165">
    <property type="entry name" value="GNAT_YJDJ"/>
</dbReference>
<accession>A0A318TGS9</accession>
<evidence type="ECO:0000259" key="1">
    <source>
        <dbReference type="PROSITE" id="PS51729"/>
    </source>
</evidence>
<name>A0A318TGS9_9BRAD</name>